<feature type="region of interest" description="Disordered" evidence="1">
    <location>
        <begin position="52"/>
        <end position="76"/>
    </location>
</feature>
<evidence type="ECO:0000313" key="2">
    <source>
        <dbReference type="EMBL" id="EFY85268.1"/>
    </source>
</evidence>
<organism evidence="3">
    <name type="scientific">Metarhizium acridum (strain CQMa 102)</name>
    <dbReference type="NCBI Taxonomy" id="655827"/>
    <lineage>
        <taxon>Eukaryota</taxon>
        <taxon>Fungi</taxon>
        <taxon>Dikarya</taxon>
        <taxon>Ascomycota</taxon>
        <taxon>Pezizomycotina</taxon>
        <taxon>Sordariomycetes</taxon>
        <taxon>Hypocreomycetidae</taxon>
        <taxon>Hypocreales</taxon>
        <taxon>Clavicipitaceae</taxon>
        <taxon>Metarhizium</taxon>
    </lineage>
</organism>
<dbReference type="InParanoid" id="E9EFN0"/>
<proteinExistence type="predicted"/>
<dbReference type="OrthoDB" id="6486656at2759"/>
<name>E9EFN0_METAQ</name>
<dbReference type="HOGENOM" id="CLU_1816245_0_0_1"/>
<gene>
    <name evidence="2" type="ORF">MAC_08677</name>
</gene>
<reference evidence="2 3" key="1">
    <citation type="journal article" date="2011" name="PLoS Genet.">
        <title>Genome sequencing and comparative transcriptomics of the model entomopathogenic fungi Metarhizium anisopliae and M. acridum.</title>
        <authorList>
            <person name="Gao Q."/>
            <person name="Jin K."/>
            <person name="Ying S.H."/>
            <person name="Zhang Y."/>
            <person name="Xiao G."/>
            <person name="Shang Y."/>
            <person name="Duan Z."/>
            <person name="Hu X."/>
            <person name="Xie X.Q."/>
            <person name="Zhou G."/>
            <person name="Peng G."/>
            <person name="Luo Z."/>
            <person name="Huang W."/>
            <person name="Wang B."/>
            <person name="Fang W."/>
            <person name="Wang S."/>
            <person name="Zhong Y."/>
            <person name="Ma L.J."/>
            <person name="St Leger R.J."/>
            <person name="Zhao G.P."/>
            <person name="Pei Y."/>
            <person name="Feng M.G."/>
            <person name="Xia Y."/>
            <person name="Wang C."/>
        </authorList>
    </citation>
    <scope>NUCLEOTIDE SEQUENCE [LARGE SCALE GENOMIC DNA]</scope>
    <source>
        <strain evidence="2 3">CQMa 102</strain>
    </source>
</reference>
<dbReference type="eggNOG" id="ENOG502T7HV">
    <property type="taxonomic scope" value="Eukaryota"/>
</dbReference>
<dbReference type="AlphaFoldDB" id="E9EFN0"/>
<dbReference type="Proteomes" id="UP000002499">
    <property type="component" value="Unassembled WGS sequence"/>
</dbReference>
<protein>
    <submittedName>
        <fullName evidence="2">Uncharacterized protein</fullName>
    </submittedName>
</protein>
<keyword evidence="3" id="KW-1185">Reference proteome</keyword>
<dbReference type="EMBL" id="GL698583">
    <property type="protein sequence ID" value="EFY85268.1"/>
    <property type="molecule type" value="Genomic_DNA"/>
</dbReference>
<accession>E9EFN0</accession>
<sequence length="142" mass="15172">MFAEETLELSSGLETVGLSDDGETCPKLFDAVSKNSAGAGIARDMMKACKKSAGCQRQHPKTAREGGKASSHSPDFQNQASYLSAMPALLHVGDYGQHFLASSGPMPTNYYWPAEIVDSMAWSAQSFFGHGRPSHAEGVEQS</sequence>
<evidence type="ECO:0000256" key="1">
    <source>
        <dbReference type="SAM" id="MobiDB-lite"/>
    </source>
</evidence>
<evidence type="ECO:0000313" key="3">
    <source>
        <dbReference type="Proteomes" id="UP000002499"/>
    </source>
</evidence>